<evidence type="ECO:0000313" key="2">
    <source>
        <dbReference type="EMBL" id="MCW3784972.1"/>
    </source>
</evidence>
<keyword evidence="3" id="KW-1185">Reference proteome</keyword>
<dbReference type="EMBL" id="JAPDPJ010000001">
    <property type="protein sequence ID" value="MCW3784972.1"/>
    <property type="molecule type" value="Genomic_DNA"/>
</dbReference>
<evidence type="ECO:0000256" key="1">
    <source>
        <dbReference type="SAM" id="Phobius"/>
    </source>
</evidence>
<feature type="transmembrane region" description="Helical" evidence="1">
    <location>
        <begin position="210"/>
        <end position="233"/>
    </location>
</feature>
<name>A0AAE3M0R0_9BACT</name>
<dbReference type="RefSeq" id="WP_301188543.1">
    <property type="nucleotide sequence ID" value="NZ_JAPDPJ010000001.1"/>
</dbReference>
<organism evidence="2 3">
    <name type="scientific">Plebeiibacterium sediminum</name>
    <dbReference type="NCBI Taxonomy" id="2992112"/>
    <lineage>
        <taxon>Bacteria</taxon>
        <taxon>Pseudomonadati</taxon>
        <taxon>Bacteroidota</taxon>
        <taxon>Bacteroidia</taxon>
        <taxon>Marinilabiliales</taxon>
        <taxon>Marinilabiliaceae</taxon>
        <taxon>Plebeiibacterium</taxon>
    </lineage>
</organism>
<protein>
    <submittedName>
        <fullName evidence="2">DUF4870 domain-containing protein</fullName>
    </submittedName>
</protein>
<feature type="transmembrane region" description="Helical" evidence="1">
    <location>
        <begin position="84"/>
        <end position="108"/>
    </location>
</feature>
<accession>A0AAE3M0R0</accession>
<feature type="transmembrane region" description="Helical" evidence="1">
    <location>
        <begin position="31"/>
        <end position="50"/>
    </location>
</feature>
<reference evidence="2" key="1">
    <citation type="submission" date="2022-10" db="EMBL/GenBank/DDBJ databases">
        <authorList>
            <person name="Yu W.X."/>
        </authorList>
    </citation>
    <scope>NUCLEOTIDE SEQUENCE</scope>
    <source>
        <strain evidence="2">AAT</strain>
    </source>
</reference>
<feature type="transmembrane region" description="Helical" evidence="1">
    <location>
        <begin position="161"/>
        <end position="189"/>
    </location>
</feature>
<proteinExistence type="predicted"/>
<dbReference type="AlphaFoldDB" id="A0AAE3M0R0"/>
<feature type="transmembrane region" description="Helical" evidence="1">
    <location>
        <begin position="129"/>
        <end position="155"/>
    </location>
</feature>
<dbReference type="Proteomes" id="UP001209229">
    <property type="component" value="Unassembled WGS sequence"/>
</dbReference>
<gene>
    <name evidence="2" type="ORF">OM075_00770</name>
</gene>
<comment type="caution">
    <text evidence="2">The sequence shown here is derived from an EMBL/GenBank/DDBJ whole genome shotgun (WGS) entry which is preliminary data.</text>
</comment>
<keyword evidence="1" id="KW-0812">Transmembrane</keyword>
<evidence type="ECO:0000313" key="3">
    <source>
        <dbReference type="Proteomes" id="UP001209229"/>
    </source>
</evidence>
<keyword evidence="1" id="KW-1133">Transmembrane helix</keyword>
<keyword evidence="1" id="KW-0472">Membrane</keyword>
<feature type="transmembrane region" description="Helical" evidence="1">
    <location>
        <begin position="253"/>
        <end position="278"/>
    </location>
</feature>
<sequence length="307" mass="34897">MNQERIELKKKRTFSDVLNATFVFIKQEYKLFWKMIFLYAGIPVLLYSIFSTVYFRNTFNQIIKIFSNPQQAQQYGQNLSGEVILIYILSIVMYLFFYGLTYAYVVQYTNNDKKVSSIHSVWSLFTHKFGALLGYSLLTILMIGFGYGIIFLFLGALGNPLIIGVVGFITILALMYVMIVFSFILIVKVNEDEPYLESVGRCFYLIKGHWWETFGLVIIAAIIGWALSLALTIPVTSYVTAKGFLSDSKSIDMVPAIIVSVASTITTIISTPILPLILSFQYFSLCDHKDNASLIDRIKNINNNPEE</sequence>